<feature type="compositionally biased region" description="Pro residues" evidence="2">
    <location>
        <begin position="119"/>
        <end position="131"/>
    </location>
</feature>
<dbReference type="Gene3D" id="2.40.40.10">
    <property type="entry name" value="RlpA-like domain"/>
    <property type="match status" value="1"/>
</dbReference>
<dbReference type="Proteomes" id="UP000326799">
    <property type="component" value="Unassembled WGS sequence"/>
</dbReference>
<evidence type="ECO:0000313" key="5">
    <source>
        <dbReference type="Proteomes" id="UP000326799"/>
    </source>
</evidence>
<feature type="region of interest" description="Disordered" evidence="2">
    <location>
        <begin position="53"/>
        <end position="172"/>
    </location>
</feature>
<protein>
    <recommendedName>
        <fullName evidence="6">Allergen Asp F7</fullName>
    </recommendedName>
</protein>
<feature type="chain" id="PRO_5024961292" description="Allergen Asp F7" evidence="3">
    <location>
        <begin position="22"/>
        <end position="275"/>
    </location>
</feature>
<dbReference type="PANTHER" id="PTHR31836">
    <property type="match status" value="1"/>
</dbReference>
<feature type="signal peptide" evidence="3">
    <location>
        <begin position="1"/>
        <end position="21"/>
    </location>
</feature>
<evidence type="ECO:0000256" key="2">
    <source>
        <dbReference type="SAM" id="MobiDB-lite"/>
    </source>
</evidence>
<accession>A0A5N6EJ65</accession>
<evidence type="ECO:0000313" key="4">
    <source>
        <dbReference type="EMBL" id="KAB8216824.1"/>
    </source>
</evidence>
<evidence type="ECO:0000256" key="3">
    <source>
        <dbReference type="SAM" id="SignalP"/>
    </source>
</evidence>
<organism evidence="4 5">
    <name type="scientific">Aspergillus novoparasiticus</name>
    <dbReference type="NCBI Taxonomy" id="986946"/>
    <lineage>
        <taxon>Eukaryota</taxon>
        <taxon>Fungi</taxon>
        <taxon>Dikarya</taxon>
        <taxon>Ascomycota</taxon>
        <taxon>Pezizomycotina</taxon>
        <taxon>Eurotiomycetes</taxon>
        <taxon>Eurotiomycetidae</taxon>
        <taxon>Eurotiales</taxon>
        <taxon>Aspergillaceae</taxon>
        <taxon>Aspergillus</taxon>
        <taxon>Aspergillus subgen. Circumdati</taxon>
    </lineage>
</organism>
<sequence>MAPLAKTLAVAGALFAAVASAAPVQKRQDVVVSTRTTVEWTTVTVTTTITSDQPVQTQAQPTVSVPASSTPVVTPEPSQPAEVPGQFQESEAPEPQQSATIQPVWTPTPAESTTSATPTPEPTEQPEPTQQPEPTTTTSNPPVVVPTSSSTTSAAPQPTASGSSGSGYTGTCSKDSPCTGQVTYYDTATSSLSPSSCGYTNDGSTEDVLALPVGMMQDSHCGRMVTVHYNGKVVSGKVVDKCMGCDSTSIDLSRHFFDSLASEDAGRLYNVEWFI</sequence>
<keyword evidence="5" id="KW-1185">Reference proteome</keyword>
<dbReference type="InterPro" id="IPR051477">
    <property type="entry name" value="Expansin_CellWall"/>
</dbReference>
<dbReference type="PANTHER" id="PTHR31836:SF28">
    <property type="entry name" value="SRCR DOMAIN-CONTAINING PROTEIN-RELATED"/>
    <property type="match status" value="1"/>
</dbReference>
<evidence type="ECO:0000256" key="1">
    <source>
        <dbReference type="ARBA" id="ARBA00022729"/>
    </source>
</evidence>
<feature type="compositionally biased region" description="Low complexity" evidence="2">
    <location>
        <begin position="61"/>
        <end position="80"/>
    </location>
</feature>
<gene>
    <name evidence="4" type="ORF">BDV33DRAFT_178119</name>
</gene>
<dbReference type="SUPFAM" id="SSF50685">
    <property type="entry name" value="Barwin-like endoglucanases"/>
    <property type="match status" value="1"/>
</dbReference>
<feature type="compositionally biased region" description="Polar residues" evidence="2">
    <location>
        <begin position="95"/>
        <end position="105"/>
    </location>
</feature>
<dbReference type="EMBL" id="ML733473">
    <property type="protein sequence ID" value="KAB8216824.1"/>
    <property type="molecule type" value="Genomic_DNA"/>
</dbReference>
<feature type="non-terminal residue" evidence="4">
    <location>
        <position position="275"/>
    </location>
</feature>
<feature type="compositionally biased region" description="Low complexity" evidence="2">
    <location>
        <begin position="132"/>
        <end position="163"/>
    </location>
</feature>
<dbReference type="CDD" id="cd22191">
    <property type="entry name" value="DPBB_RlpA_EXP_N-like"/>
    <property type="match status" value="1"/>
</dbReference>
<evidence type="ECO:0008006" key="6">
    <source>
        <dbReference type="Google" id="ProtNLM"/>
    </source>
</evidence>
<proteinExistence type="predicted"/>
<dbReference type="AlphaFoldDB" id="A0A5N6EJ65"/>
<reference evidence="4 5" key="1">
    <citation type="submission" date="2019-04" db="EMBL/GenBank/DDBJ databases">
        <title>Fungal friends and foes A comparative genomics study of 23 Aspergillus species from section Flavi.</title>
        <authorList>
            <consortium name="DOE Joint Genome Institute"/>
            <person name="Kjaerbolling I."/>
            <person name="Vesth T.C."/>
            <person name="Frisvad J.C."/>
            <person name="Nybo J.L."/>
            <person name="Theobald S."/>
            <person name="Kildgaard S."/>
            <person name="Petersen T.I."/>
            <person name="Kuo A."/>
            <person name="Sato A."/>
            <person name="Lyhne E.K."/>
            <person name="Kogle M.E."/>
            <person name="Wiebenga A."/>
            <person name="Kun R.S."/>
            <person name="Lubbers R.J."/>
            <person name="Makela M.R."/>
            <person name="Barry K."/>
            <person name="Chovatia M."/>
            <person name="Clum A."/>
            <person name="Daum C."/>
            <person name="Haridas S."/>
            <person name="He G."/>
            <person name="LaButti K."/>
            <person name="Lipzen A."/>
            <person name="Mondo S."/>
            <person name="Pangilinan J."/>
            <person name="Riley R."/>
            <person name="Salamov A."/>
            <person name="Simmons B.A."/>
            <person name="Magnuson J.K."/>
            <person name="Henrissat B."/>
            <person name="Mortensen U.H."/>
            <person name="Larsen T.O."/>
            <person name="De vries R.P."/>
            <person name="Grigoriev I.V."/>
            <person name="Machida M."/>
            <person name="Baker S.E."/>
            <person name="Andersen M.R."/>
        </authorList>
    </citation>
    <scope>NUCLEOTIDE SEQUENCE [LARGE SCALE GENOMIC DNA]</scope>
    <source>
        <strain evidence="4 5">CBS 126849</strain>
    </source>
</reference>
<name>A0A5N6EJ65_9EURO</name>
<feature type="compositionally biased region" description="Low complexity" evidence="2">
    <location>
        <begin position="107"/>
        <end position="118"/>
    </location>
</feature>
<keyword evidence="1 3" id="KW-0732">Signal</keyword>
<dbReference type="InterPro" id="IPR036908">
    <property type="entry name" value="RlpA-like_sf"/>
</dbReference>